<dbReference type="EMBL" id="JAIWYP010000004">
    <property type="protein sequence ID" value="KAH3841700.1"/>
    <property type="molecule type" value="Genomic_DNA"/>
</dbReference>
<evidence type="ECO:0000313" key="1">
    <source>
        <dbReference type="EMBL" id="KAH3841700.1"/>
    </source>
</evidence>
<sequence length="67" mass="7110">MADGIVIQHGGWNCNKGELKIDTIAAHCYGCWGVIRAVLDIGEMSVTKPVSLGLLQLNTITLAEIGT</sequence>
<organism evidence="1 2">
    <name type="scientific">Dreissena polymorpha</name>
    <name type="common">Zebra mussel</name>
    <name type="synonym">Mytilus polymorpha</name>
    <dbReference type="NCBI Taxonomy" id="45954"/>
    <lineage>
        <taxon>Eukaryota</taxon>
        <taxon>Metazoa</taxon>
        <taxon>Spiralia</taxon>
        <taxon>Lophotrochozoa</taxon>
        <taxon>Mollusca</taxon>
        <taxon>Bivalvia</taxon>
        <taxon>Autobranchia</taxon>
        <taxon>Heteroconchia</taxon>
        <taxon>Euheterodonta</taxon>
        <taxon>Imparidentia</taxon>
        <taxon>Neoheterodontei</taxon>
        <taxon>Myida</taxon>
        <taxon>Dreissenoidea</taxon>
        <taxon>Dreissenidae</taxon>
        <taxon>Dreissena</taxon>
    </lineage>
</organism>
<name>A0A9D4KKQ5_DREPO</name>
<proteinExistence type="predicted"/>
<accession>A0A9D4KKQ5</accession>
<dbReference type="Proteomes" id="UP000828390">
    <property type="component" value="Unassembled WGS sequence"/>
</dbReference>
<reference evidence="1" key="2">
    <citation type="submission" date="2020-11" db="EMBL/GenBank/DDBJ databases">
        <authorList>
            <person name="McCartney M.A."/>
            <person name="Auch B."/>
            <person name="Kono T."/>
            <person name="Mallez S."/>
            <person name="Becker A."/>
            <person name="Gohl D.M."/>
            <person name="Silverstein K.A.T."/>
            <person name="Koren S."/>
            <person name="Bechman K.B."/>
            <person name="Herman A."/>
            <person name="Abrahante J.E."/>
            <person name="Garbe J."/>
        </authorList>
    </citation>
    <scope>NUCLEOTIDE SEQUENCE</scope>
    <source>
        <strain evidence="1">Duluth1</strain>
        <tissue evidence="1">Whole animal</tissue>
    </source>
</reference>
<evidence type="ECO:0000313" key="2">
    <source>
        <dbReference type="Proteomes" id="UP000828390"/>
    </source>
</evidence>
<gene>
    <name evidence="1" type="ORF">DPMN_115173</name>
</gene>
<keyword evidence="2" id="KW-1185">Reference proteome</keyword>
<dbReference type="AlphaFoldDB" id="A0A9D4KKQ5"/>
<protein>
    <submittedName>
        <fullName evidence="1">Uncharacterized protein</fullName>
    </submittedName>
</protein>
<reference evidence="1" key="1">
    <citation type="journal article" date="2019" name="bioRxiv">
        <title>The Genome of the Zebra Mussel, Dreissena polymorpha: A Resource for Invasive Species Research.</title>
        <authorList>
            <person name="McCartney M.A."/>
            <person name="Auch B."/>
            <person name="Kono T."/>
            <person name="Mallez S."/>
            <person name="Zhang Y."/>
            <person name="Obille A."/>
            <person name="Becker A."/>
            <person name="Abrahante J.E."/>
            <person name="Garbe J."/>
            <person name="Badalamenti J.P."/>
            <person name="Herman A."/>
            <person name="Mangelson H."/>
            <person name="Liachko I."/>
            <person name="Sullivan S."/>
            <person name="Sone E.D."/>
            <person name="Koren S."/>
            <person name="Silverstein K.A.T."/>
            <person name="Beckman K.B."/>
            <person name="Gohl D.M."/>
        </authorList>
    </citation>
    <scope>NUCLEOTIDE SEQUENCE</scope>
    <source>
        <strain evidence="1">Duluth1</strain>
        <tissue evidence="1">Whole animal</tissue>
    </source>
</reference>
<comment type="caution">
    <text evidence="1">The sequence shown here is derived from an EMBL/GenBank/DDBJ whole genome shotgun (WGS) entry which is preliminary data.</text>
</comment>